<feature type="region of interest" description="Disordered" evidence="6">
    <location>
        <begin position="127"/>
        <end position="159"/>
    </location>
</feature>
<dbReference type="Proteomes" id="UP000325577">
    <property type="component" value="Linkage Group LG14"/>
</dbReference>
<dbReference type="GO" id="GO:0005634">
    <property type="term" value="C:nucleus"/>
    <property type="evidence" value="ECO:0007669"/>
    <property type="project" value="UniProtKB-SubCell"/>
</dbReference>
<evidence type="ECO:0000256" key="3">
    <source>
        <dbReference type="ARBA" id="ARBA00023125"/>
    </source>
</evidence>
<feature type="compositionally biased region" description="Low complexity" evidence="6">
    <location>
        <begin position="234"/>
        <end position="250"/>
    </location>
</feature>
<evidence type="ECO:0000256" key="5">
    <source>
        <dbReference type="ARBA" id="ARBA00023242"/>
    </source>
</evidence>
<name>A0A5J5B942_9ASTE</name>
<dbReference type="InterPro" id="IPR003657">
    <property type="entry name" value="WRKY_dom"/>
</dbReference>
<accession>A0A5J5B942</accession>
<dbReference type="InterPro" id="IPR036576">
    <property type="entry name" value="WRKY_dom_sf"/>
</dbReference>
<feature type="domain" description="WRKY" evidence="7">
    <location>
        <begin position="176"/>
        <end position="223"/>
    </location>
</feature>
<keyword evidence="3" id="KW-0238">DNA-binding</keyword>
<dbReference type="Gene3D" id="2.20.25.80">
    <property type="entry name" value="WRKY domain"/>
    <property type="match status" value="1"/>
</dbReference>
<dbReference type="OrthoDB" id="684963at2759"/>
<keyword evidence="5" id="KW-0539">Nucleus</keyword>
<evidence type="ECO:0000256" key="1">
    <source>
        <dbReference type="ARBA" id="ARBA00004123"/>
    </source>
</evidence>
<dbReference type="InterPro" id="IPR044810">
    <property type="entry name" value="WRKY_plant"/>
</dbReference>
<organism evidence="8 9">
    <name type="scientific">Nyssa sinensis</name>
    <dbReference type="NCBI Taxonomy" id="561372"/>
    <lineage>
        <taxon>Eukaryota</taxon>
        <taxon>Viridiplantae</taxon>
        <taxon>Streptophyta</taxon>
        <taxon>Embryophyta</taxon>
        <taxon>Tracheophyta</taxon>
        <taxon>Spermatophyta</taxon>
        <taxon>Magnoliopsida</taxon>
        <taxon>eudicotyledons</taxon>
        <taxon>Gunneridae</taxon>
        <taxon>Pentapetalae</taxon>
        <taxon>asterids</taxon>
        <taxon>Cornales</taxon>
        <taxon>Nyssaceae</taxon>
        <taxon>Nyssa</taxon>
    </lineage>
</organism>
<feature type="compositionally biased region" description="Low complexity" evidence="6">
    <location>
        <begin position="294"/>
        <end position="311"/>
    </location>
</feature>
<keyword evidence="9" id="KW-1185">Reference proteome</keyword>
<proteinExistence type="predicted"/>
<feature type="compositionally biased region" description="Basic and acidic residues" evidence="6">
    <location>
        <begin position="150"/>
        <end position="159"/>
    </location>
</feature>
<dbReference type="GO" id="GO:0043565">
    <property type="term" value="F:sequence-specific DNA binding"/>
    <property type="evidence" value="ECO:0007669"/>
    <property type="project" value="InterPro"/>
</dbReference>
<dbReference type="AlphaFoldDB" id="A0A5J5B942"/>
<dbReference type="SUPFAM" id="SSF118290">
    <property type="entry name" value="WRKY DNA-binding domain"/>
    <property type="match status" value="1"/>
</dbReference>
<dbReference type="SMART" id="SM00774">
    <property type="entry name" value="WRKY"/>
    <property type="match status" value="1"/>
</dbReference>
<evidence type="ECO:0000256" key="4">
    <source>
        <dbReference type="ARBA" id="ARBA00023163"/>
    </source>
</evidence>
<evidence type="ECO:0000313" key="8">
    <source>
        <dbReference type="EMBL" id="KAA8539703.1"/>
    </source>
</evidence>
<keyword evidence="2" id="KW-0805">Transcription regulation</keyword>
<evidence type="ECO:0000256" key="2">
    <source>
        <dbReference type="ARBA" id="ARBA00023015"/>
    </source>
</evidence>
<dbReference type="Pfam" id="PF03106">
    <property type="entry name" value="WRKY"/>
    <property type="match status" value="1"/>
</dbReference>
<feature type="region of interest" description="Disordered" evidence="6">
    <location>
        <begin position="221"/>
        <end position="258"/>
    </location>
</feature>
<feature type="compositionally biased region" description="Polar residues" evidence="6">
    <location>
        <begin position="134"/>
        <end position="145"/>
    </location>
</feature>
<sequence length="359" mass="39653">MDETISSMIKNGCKLAKDLELNLPYLANLQPNILSKSCDEIASMFINARDRLNALAVYHDQPREVQEWLRYGCTRAMDLLNAQVAVAAGKSAVDMQGVPENMGGSQWRPPGLQVVPVQDSLRLRGNRLEIQPMDVSNSGEGSSSQRTRRRRDDAERRTELVPAPQIGNTEIPPEDGFTWRKGYYRCTHQKLYQCQAKKQVQRLDNDPFVYEVTYRGNHTCHMSSTAPSIPPPSTEITQDQMTPQTTTTTAQPPPASIPLGTWLSMDIKPTGEGTSFIMDSHLQMYRDQFGLSGAGTSSSSTVSSAGAGPSTVRYGRDVDYQLPVVDLADAMFNSGSSSNSMDVIFSSMEDKWEGGDKKN</sequence>
<dbReference type="PANTHER" id="PTHR31282">
    <property type="entry name" value="WRKY TRANSCRIPTION FACTOR 21-RELATED"/>
    <property type="match status" value="1"/>
</dbReference>
<evidence type="ECO:0000259" key="7">
    <source>
        <dbReference type="PROSITE" id="PS50811"/>
    </source>
</evidence>
<dbReference type="EMBL" id="CM018037">
    <property type="protein sequence ID" value="KAA8539703.1"/>
    <property type="molecule type" value="Genomic_DNA"/>
</dbReference>
<protein>
    <recommendedName>
        <fullName evidence="7">WRKY domain-containing protein</fullName>
    </recommendedName>
</protein>
<evidence type="ECO:0000256" key="6">
    <source>
        <dbReference type="SAM" id="MobiDB-lite"/>
    </source>
</evidence>
<comment type="subcellular location">
    <subcellularLocation>
        <location evidence="1">Nucleus</location>
    </subcellularLocation>
</comment>
<dbReference type="PROSITE" id="PS50811">
    <property type="entry name" value="WRKY"/>
    <property type="match status" value="1"/>
</dbReference>
<dbReference type="GO" id="GO:0003700">
    <property type="term" value="F:DNA-binding transcription factor activity"/>
    <property type="evidence" value="ECO:0007669"/>
    <property type="project" value="InterPro"/>
</dbReference>
<evidence type="ECO:0000313" key="9">
    <source>
        <dbReference type="Proteomes" id="UP000325577"/>
    </source>
</evidence>
<gene>
    <name evidence="8" type="ORF">F0562_026395</name>
</gene>
<reference evidence="8 9" key="1">
    <citation type="submission" date="2019-09" db="EMBL/GenBank/DDBJ databases">
        <title>A chromosome-level genome assembly of the Chinese tupelo Nyssa sinensis.</title>
        <authorList>
            <person name="Yang X."/>
            <person name="Kang M."/>
            <person name="Yang Y."/>
            <person name="Xiong H."/>
            <person name="Wang M."/>
            <person name="Zhang Z."/>
            <person name="Wang Z."/>
            <person name="Wu H."/>
            <person name="Ma T."/>
            <person name="Liu J."/>
            <person name="Xi Z."/>
        </authorList>
    </citation>
    <scope>NUCLEOTIDE SEQUENCE [LARGE SCALE GENOMIC DNA]</scope>
    <source>
        <strain evidence="8">J267</strain>
        <tissue evidence="8">Leaf</tissue>
    </source>
</reference>
<keyword evidence="4" id="KW-0804">Transcription</keyword>
<feature type="region of interest" description="Disordered" evidence="6">
    <location>
        <begin position="293"/>
        <end position="312"/>
    </location>
</feature>